<feature type="transmembrane region" description="Helical" evidence="2">
    <location>
        <begin position="6"/>
        <end position="26"/>
    </location>
</feature>
<keyword evidence="2" id="KW-0812">Transmembrane</keyword>
<protein>
    <submittedName>
        <fullName evidence="3">Uncharacterized protein</fullName>
    </submittedName>
</protein>
<evidence type="ECO:0000313" key="4">
    <source>
        <dbReference type="Proteomes" id="UP000294575"/>
    </source>
</evidence>
<organism evidence="3 4">
    <name type="scientific">Thiopseudomonas denitrificans</name>
    <dbReference type="NCBI Taxonomy" id="1501432"/>
    <lineage>
        <taxon>Bacteria</taxon>
        <taxon>Pseudomonadati</taxon>
        <taxon>Pseudomonadota</taxon>
        <taxon>Gammaproteobacteria</taxon>
        <taxon>Pseudomonadales</taxon>
        <taxon>Pseudomonadaceae</taxon>
        <taxon>Thiopseudomonas</taxon>
    </lineage>
</organism>
<dbReference type="AlphaFoldDB" id="A0A4R6U9X7"/>
<name>A0A4R6U9X7_9GAMM</name>
<keyword evidence="2" id="KW-1133">Transmembrane helix</keyword>
<dbReference type="Proteomes" id="UP000294575">
    <property type="component" value="Unassembled WGS sequence"/>
</dbReference>
<evidence type="ECO:0000313" key="3">
    <source>
        <dbReference type="EMBL" id="TDQ39874.1"/>
    </source>
</evidence>
<evidence type="ECO:0000256" key="1">
    <source>
        <dbReference type="SAM" id="MobiDB-lite"/>
    </source>
</evidence>
<feature type="region of interest" description="Disordered" evidence="1">
    <location>
        <begin position="34"/>
        <end position="63"/>
    </location>
</feature>
<keyword evidence="2" id="KW-0472">Membrane</keyword>
<feature type="compositionally biased region" description="Polar residues" evidence="1">
    <location>
        <begin position="34"/>
        <end position="55"/>
    </location>
</feature>
<sequence length="63" mass="7040">MLDYIIANKEWVFSGIGVAVISWIFFRKSSNNNMSQKSGDNSTNIQVGGSINVSNKNRDKDDK</sequence>
<accession>A0A4R6U9X7</accession>
<comment type="caution">
    <text evidence="3">The sequence shown here is derived from an EMBL/GenBank/DDBJ whole genome shotgun (WGS) entry which is preliminary data.</text>
</comment>
<reference evidence="3 4" key="1">
    <citation type="submission" date="2019-03" db="EMBL/GenBank/DDBJ databases">
        <title>Genomic Encyclopedia of Type Strains, Phase IV (KMG-IV): sequencing the most valuable type-strain genomes for metagenomic binning, comparative biology and taxonomic classification.</title>
        <authorList>
            <person name="Goeker M."/>
        </authorList>
    </citation>
    <scope>NUCLEOTIDE SEQUENCE [LARGE SCALE GENOMIC DNA]</scope>
    <source>
        <strain evidence="3 4">DSM 28679</strain>
    </source>
</reference>
<dbReference type="EMBL" id="SNYK01000001">
    <property type="protein sequence ID" value="TDQ39874.1"/>
    <property type="molecule type" value="Genomic_DNA"/>
</dbReference>
<proteinExistence type="predicted"/>
<evidence type="ECO:0000256" key="2">
    <source>
        <dbReference type="SAM" id="Phobius"/>
    </source>
</evidence>
<keyword evidence="4" id="KW-1185">Reference proteome</keyword>
<gene>
    <name evidence="3" type="ORF">DFQ45_1012</name>
</gene>